<evidence type="ECO:0000313" key="2">
    <source>
        <dbReference type="Proteomes" id="UP001557470"/>
    </source>
</evidence>
<sequence length="70" mass="8243">MPSFVFPKECCFPLYWNAVQTLPTWLPCIIMKMQTDHRPKVYHSSKSIFPRLGRESAELNLRRHPTFGCC</sequence>
<gene>
    <name evidence="1" type="ORF">UPYG_G00352740</name>
</gene>
<proteinExistence type="predicted"/>
<accession>A0ABD0WGG8</accession>
<dbReference type="Proteomes" id="UP001557470">
    <property type="component" value="Unassembled WGS sequence"/>
</dbReference>
<dbReference type="EMBL" id="JAGEUA010000012">
    <property type="protein sequence ID" value="KAL0961678.1"/>
    <property type="molecule type" value="Genomic_DNA"/>
</dbReference>
<dbReference type="AlphaFoldDB" id="A0ABD0WGG8"/>
<reference evidence="1 2" key="1">
    <citation type="submission" date="2024-06" db="EMBL/GenBank/DDBJ databases">
        <authorList>
            <person name="Pan Q."/>
            <person name="Wen M."/>
            <person name="Jouanno E."/>
            <person name="Zahm M."/>
            <person name="Klopp C."/>
            <person name="Cabau C."/>
            <person name="Louis A."/>
            <person name="Berthelot C."/>
            <person name="Parey E."/>
            <person name="Roest Crollius H."/>
            <person name="Montfort J."/>
            <person name="Robinson-Rechavi M."/>
            <person name="Bouchez O."/>
            <person name="Lampietro C."/>
            <person name="Lopez Roques C."/>
            <person name="Donnadieu C."/>
            <person name="Postlethwait J."/>
            <person name="Bobe J."/>
            <person name="Verreycken H."/>
            <person name="Guiguen Y."/>
        </authorList>
    </citation>
    <scope>NUCLEOTIDE SEQUENCE [LARGE SCALE GENOMIC DNA]</scope>
    <source>
        <strain evidence="1">Up_M1</strain>
        <tissue evidence="1">Testis</tissue>
    </source>
</reference>
<name>A0ABD0WGG8_UMBPY</name>
<keyword evidence="2" id="KW-1185">Reference proteome</keyword>
<protein>
    <submittedName>
        <fullName evidence="1">Uncharacterized protein</fullName>
    </submittedName>
</protein>
<comment type="caution">
    <text evidence="1">The sequence shown here is derived from an EMBL/GenBank/DDBJ whole genome shotgun (WGS) entry which is preliminary data.</text>
</comment>
<organism evidence="1 2">
    <name type="scientific">Umbra pygmaea</name>
    <name type="common">Eastern mudminnow</name>
    <dbReference type="NCBI Taxonomy" id="75934"/>
    <lineage>
        <taxon>Eukaryota</taxon>
        <taxon>Metazoa</taxon>
        <taxon>Chordata</taxon>
        <taxon>Craniata</taxon>
        <taxon>Vertebrata</taxon>
        <taxon>Euteleostomi</taxon>
        <taxon>Actinopterygii</taxon>
        <taxon>Neopterygii</taxon>
        <taxon>Teleostei</taxon>
        <taxon>Protacanthopterygii</taxon>
        <taxon>Esociformes</taxon>
        <taxon>Umbridae</taxon>
        <taxon>Umbra</taxon>
    </lineage>
</organism>
<evidence type="ECO:0000313" key="1">
    <source>
        <dbReference type="EMBL" id="KAL0961678.1"/>
    </source>
</evidence>